<dbReference type="PANTHER" id="PTHR38041:SF1">
    <property type="entry name" value="CHORISMATE MUTASE"/>
    <property type="match status" value="1"/>
</dbReference>
<dbReference type="InterPro" id="IPR036979">
    <property type="entry name" value="CM_dom_sf"/>
</dbReference>
<reference evidence="3 4" key="1">
    <citation type="submission" date="2019-08" db="EMBL/GenBank/DDBJ databases">
        <title>In-depth cultivation of the pig gut microbiome towards novel bacterial diversity and tailored functional studies.</title>
        <authorList>
            <person name="Wylensek D."/>
            <person name="Hitch T.C.A."/>
            <person name="Clavel T."/>
        </authorList>
    </citation>
    <scope>NUCLEOTIDE SEQUENCE [LARGE SCALE GENOMIC DNA]</scope>
    <source>
        <strain evidence="3 4">WCA-SAB-591-4A-A</strain>
    </source>
</reference>
<dbReference type="PANTHER" id="PTHR38041">
    <property type="entry name" value="CHORISMATE MUTASE"/>
    <property type="match status" value="1"/>
</dbReference>
<evidence type="ECO:0000313" key="4">
    <source>
        <dbReference type="Proteomes" id="UP000440713"/>
    </source>
</evidence>
<dbReference type="GO" id="GO:0046417">
    <property type="term" value="P:chorismate metabolic process"/>
    <property type="evidence" value="ECO:0007669"/>
    <property type="project" value="InterPro"/>
</dbReference>
<evidence type="ECO:0000313" key="3">
    <source>
        <dbReference type="EMBL" id="MST62653.1"/>
    </source>
</evidence>
<dbReference type="SUPFAM" id="SSF48600">
    <property type="entry name" value="Chorismate mutase II"/>
    <property type="match status" value="1"/>
</dbReference>
<keyword evidence="4" id="KW-1185">Reference proteome</keyword>
<feature type="domain" description="Chorismate mutase" evidence="2">
    <location>
        <begin position="11"/>
        <end position="101"/>
    </location>
</feature>
<dbReference type="RefSeq" id="WP_154538034.1">
    <property type="nucleotide sequence ID" value="NZ_JAXDWS010000019.1"/>
</dbReference>
<proteinExistence type="predicted"/>
<sequence length="102" mass="12024">MMKKRAVTDKANIPEELSECRKNIEKIDREIVSLLEDRMNNSIQIGRIKMKNDANVYDAEREKRVLENVKSAVINSEYENYITEIISFIIQKSRDIQEALYE</sequence>
<dbReference type="EMBL" id="VUNE01000003">
    <property type="protein sequence ID" value="MST62653.1"/>
    <property type="molecule type" value="Genomic_DNA"/>
</dbReference>
<evidence type="ECO:0000259" key="2">
    <source>
        <dbReference type="PROSITE" id="PS51168"/>
    </source>
</evidence>
<dbReference type="GO" id="GO:0009697">
    <property type="term" value="P:salicylic acid biosynthetic process"/>
    <property type="evidence" value="ECO:0007669"/>
    <property type="project" value="TreeGrafter"/>
</dbReference>
<dbReference type="InterPro" id="IPR036263">
    <property type="entry name" value="Chorismate_II_sf"/>
</dbReference>
<protein>
    <recommendedName>
        <fullName evidence="2">Chorismate mutase domain-containing protein</fullName>
    </recommendedName>
</protein>
<name>A0A6N7XGB6_9FIRM</name>
<dbReference type="GO" id="GO:0004106">
    <property type="term" value="F:chorismate mutase activity"/>
    <property type="evidence" value="ECO:0007669"/>
    <property type="project" value="InterPro"/>
</dbReference>
<dbReference type="SMART" id="SM00830">
    <property type="entry name" value="CM_2"/>
    <property type="match status" value="1"/>
</dbReference>
<dbReference type="InterPro" id="IPR002701">
    <property type="entry name" value="CM_II_prokaryot"/>
</dbReference>
<dbReference type="Gene3D" id="1.20.59.10">
    <property type="entry name" value="Chorismate mutase"/>
    <property type="match status" value="1"/>
</dbReference>
<dbReference type="Pfam" id="PF01817">
    <property type="entry name" value="CM_2"/>
    <property type="match status" value="1"/>
</dbReference>
<organism evidence="3 4">
    <name type="scientific">Peptostreptococcus porci</name>
    <dbReference type="NCBI Taxonomy" id="2652282"/>
    <lineage>
        <taxon>Bacteria</taxon>
        <taxon>Bacillati</taxon>
        <taxon>Bacillota</taxon>
        <taxon>Clostridia</taxon>
        <taxon>Peptostreptococcales</taxon>
        <taxon>Peptostreptococcaceae</taxon>
        <taxon>Peptostreptococcus</taxon>
    </lineage>
</organism>
<dbReference type="AlphaFoldDB" id="A0A6N7XGB6"/>
<dbReference type="Proteomes" id="UP000440713">
    <property type="component" value="Unassembled WGS sequence"/>
</dbReference>
<gene>
    <name evidence="3" type="ORF">FYJ71_06705</name>
</gene>
<comment type="caution">
    <text evidence="3">The sequence shown here is derived from an EMBL/GenBank/DDBJ whole genome shotgun (WGS) entry which is preliminary data.</text>
</comment>
<keyword evidence="1" id="KW-0413">Isomerase</keyword>
<evidence type="ECO:0000256" key="1">
    <source>
        <dbReference type="ARBA" id="ARBA00023235"/>
    </source>
</evidence>
<dbReference type="PROSITE" id="PS51168">
    <property type="entry name" value="CHORISMATE_MUT_2"/>
    <property type="match status" value="1"/>
</dbReference>
<dbReference type="InterPro" id="IPR051331">
    <property type="entry name" value="Chorismate_mutase-related"/>
</dbReference>
<accession>A0A6N7XGB6</accession>